<evidence type="ECO:0000313" key="3">
    <source>
        <dbReference type="EMBL" id="PHM56262.1"/>
    </source>
</evidence>
<dbReference type="Proteomes" id="UP000225433">
    <property type="component" value="Unassembled WGS sequence"/>
</dbReference>
<keyword evidence="4" id="KW-1185">Reference proteome</keyword>
<name>A0A2G0QAL6_XENHO</name>
<feature type="compositionally biased region" description="Polar residues" evidence="1">
    <location>
        <begin position="10"/>
        <end position="20"/>
    </location>
</feature>
<evidence type="ECO:0000313" key="5">
    <source>
        <dbReference type="Proteomes" id="UP000225433"/>
    </source>
</evidence>
<gene>
    <name evidence="2" type="ORF">A9255_09395</name>
    <name evidence="3" type="ORF">Xhom_01747</name>
</gene>
<organism evidence="3 5">
    <name type="scientific">Xenorhabdus hominickii</name>
    <dbReference type="NCBI Taxonomy" id="351679"/>
    <lineage>
        <taxon>Bacteria</taxon>
        <taxon>Pseudomonadati</taxon>
        <taxon>Pseudomonadota</taxon>
        <taxon>Gammaproteobacteria</taxon>
        <taxon>Enterobacterales</taxon>
        <taxon>Morganellaceae</taxon>
        <taxon>Xenorhabdus</taxon>
    </lineage>
</organism>
<accession>A0A2G0QAL6</accession>
<protein>
    <submittedName>
        <fullName evidence="3">Uncharacterized protein</fullName>
    </submittedName>
</protein>
<reference evidence="2 4" key="1">
    <citation type="submission" date="2016-06" db="EMBL/GenBank/DDBJ databases">
        <title>Bacterial characters and pathogenicity of Xenorhabdus hominickii from an entomopathogenic nematode, Steinernema monticolum.</title>
        <authorList>
            <person name="Park Y."/>
            <person name="Kim Y."/>
        </authorList>
    </citation>
    <scope>NUCLEOTIDE SEQUENCE [LARGE SCALE GENOMIC DNA]</scope>
    <source>
        <strain evidence="2 4">ANU1</strain>
    </source>
</reference>
<evidence type="ECO:0000313" key="2">
    <source>
        <dbReference type="EMBL" id="AOM40789.1"/>
    </source>
</evidence>
<dbReference type="AlphaFoldDB" id="A0A2G0QAL6"/>
<dbReference type="OrthoDB" id="2664633at2"/>
<feature type="region of interest" description="Disordered" evidence="1">
    <location>
        <begin position="1"/>
        <end position="20"/>
    </location>
</feature>
<dbReference type="STRING" id="351679.A9255_09395"/>
<dbReference type="EMBL" id="NJAI01000002">
    <property type="protein sequence ID" value="PHM56262.1"/>
    <property type="molecule type" value="Genomic_DNA"/>
</dbReference>
<dbReference type="EMBL" id="CP016176">
    <property type="protein sequence ID" value="AOM40789.1"/>
    <property type="molecule type" value="Genomic_DNA"/>
</dbReference>
<reference evidence="3 5" key="2">
    <citation type="journal article" date="2017" name="Nat. Microbiol.">
        <title>Natural product diversity associated with the nematode symbionts Photorhabdus and Xenorhabdus.</title>
        <authorList>
            <person name="Tobias N.J."/>
            <person name="Wolff H."/>
            <person name="Djahanschiri B."/>
            <person name="Grundmann F."/>
            <person name="Kronenwerth M."/>
            <person name="Shi Y.M."/>
            <person name="Simonyi S."/>
            <person name="Grun P."/>
            <person name="Shapiro-Ilan D."/>
            <person name="Pidot S.J."/>
            <person name="Stinear T.P."/>
            <person name="Ebersberger I."/>
            <person name="Bode H.B."/>
        </authorList>
    </citation>
    <scope>NUCLEOTIDE SEQUENCE [LARGE SCALE GENOMIC DNA]</scope>
    <source>
        <strain evidence="3 5">DSM 17903</strain>
    </source>
</reference>
<evidence type="ECO:0000313" key="4">
    <source>
        <dbReference type="Proteomes" id="UP000094600"/>
    </source>
</evidence>
<evidence type="ECO:0000256" key="1">
    <source>
        <dbReference type="SAM" id="MobiDB-lite"/>
    </source>
</evidence>
<dbReference type="RefSeq" id="WP_069316486.1">
    <property type="nucleotide sequence ID" value="NZ_CAWNQJ010000046.1"/>
</dbReference>
<proteinExistence type="predicted"/>
<dbReference type="KEGG" id="xho:A9255_09395"/>
<dbReference type="Proteomes" id="UP000094600">
    <property type="component" value="Chromosome"/>
</dbReference>
<sequence length="89" mass="9964">MIRDDINSIPKVTNPKNGQTNFNHAEQKLFNHFQDTYKGNKVDINMSIQNTSATSPGMCTGCETNSEIFAKQNKDFIINVFHGTTGTRP</sequence>